<reference evidence="1 2" key="1">
    <citation type="submission" date="2017-12" db="EMBL/GenBank/DDBJ databases">
        <title>Confluentibacter flavum sp. nov., isolated from the saline lake.</title>
        <authorList>
            <person name="Yu L."/>
        </authorList>
    </citation>
    <scope>NUCLEOTIDE SEQUENCE [LARGE SCALE GENOMIC DNA]</scope>
    <source>
        <strain evidence="1 2">3B</strain>
    </source>
</reference>
<dbReference type="SUPFAM" id="SSF52266">
    <property type="entry name" value="SGNH hydrolase"/>
    <property type="match status" value="1"/>
</dbReference>
<dbReference type="OrthoDB" id="869432at2"/>
<gene>
    <name evidence="1" type="ORF">CSW08_01650</name>
</gene>
<protein>
    <recommendedName>
        <fullName evidence="3">SGNH/GDSL hydrolase family protein</fullName>
    </recommendedName>
</protein>
<keyword evidence="2" id="KW-1185">Reference proteome</keyword>
<dbReference type="Proteomes" id="UP000233435">
    <property type="component" value="Unassembled WGS sequence"/>
</dbReference>
<dbReference type="AlphaFoldDB" id="A0A2N3HP42"/>
<accession>A0A2N3HP42</accession>
<sequence>MRKFLIALLYFILPVVIASYGLDVFISKNLLKSNTSPGNYNAWNDIYKGQVNADVVIYGSSRASMQIDPHILEDSLKLKVYNFGMLGHNFLTQYLRHIEYLKYNPQPKQIIMCVDYFSFEKREDLYESDQFLPYMLWNFNIWRYAKSYDGFSLLDHVVPLVRYVGKATAKKKAFSMAFMKSNMKPLKYKGFKSTDKPWDKTMEEARLKRGIYTISNDTNTVNLFYQFLQECEEQNIKVTLVYTPEYFEEKKLVLNRDETFKFFKQVSTQYNNTFLNYVDDSICYKKEYFYNSLHLNKKGVDLFSKKLAHDLKKLDVVEK</sequence>
<dbReference type="EMBL" id="PJEO01000009">
    <property type="protein sequence ID" value="PKQ46730.1"/>
    <property type="molecule type" value="Genomic_DNA"/>
</dbReference>
<proteinExistence type="predicted"/>
<evidence type="ECO:0000313" key="2">
    <source>
        <dbReference type="Proteomes" id="UP000233435"/>
    </source>
</evidence>
<name>A0A2N3HP42_9FLAO</name>
<evidence type="ECO:0000313" key="1">
    <source>
        <dbReference type="EMBL" id="PKQ46730.1"/>
    </source>
</evidence>
<organism evidence="1 2">
    <name type="scientific">Confluentibacter flavum</name>
    <dbReference type="NCBI Taxonomy" id="1909700"/>
    <lineage>
        <taxon>Bacteria</taxon>
        <taxon>Pseudomonadati</taxon>
        <taxon>Bacteroidota</taxon>
        <taxon>Flavobacteriia</taxon>
        <taxon>Flavobacteriales</taxon>
        <taxon>Flavobacteriaceae</taxon>
        <taxon>Confluentibacter</taxon>
    </lineage>
</organism>
<evidence type="ECO:0008006" key="3">
    <source>
        <dbReference type="Google" id="ProtNLM"/>
    </source>
</evidence>
<comment type="caution">
    <text evidence="1">The sequence shown here is derived from an EMBL/GenBank/DDBJ whole genome shotgun (WGS) entry which is preliminary data.</text>
</comment>
<dbReference type="RefSeq" id="WP_106658170.1">
    <property type="nucleotide sequence ID" value="NZ_PJEO01000009.1"/>
</dbReference>